<evidence type="ECO:0000256" key="13">
    <source>
        <dbReference type="ARBA" id="ARBA00047281"/>
    </source>
</evidence>
<keyword evidence="11 14" id="KW-0342">GTP-binding</keyword>
<evidence type="ECO:0000256" key="3">
    <source>
        <dbReference type="ARBA" id="ARBA00012511"/>
    </source>
</evidence>
<keyword evidence="10 14" id="KW-0460">Magnesium</keyword>
<name>A0A0J9XDG1_GEOCN</name>
<comment type="catalytic activity">
    <reaction evidence="13 14">
        <text>a 5'-end ribonucleotide-tRNA(His) + GTP + ATP + H2O = a 5'-end phospho-guanosine-ribonucleotide-tRNA(His) + AMP + 2 diphosphate + H(+)</text>
        <dbReference type="Rhea" id="RHEA:54564"/>
        <dbReference type="Rhea" id="RHEA-COMP:14193"/>
        <dbReference type="Rhea" id="RHEA-COMP:14917"/>
        <dbReference type="ChEBI" id="CHEBI:15377"/>
        <dbReference type="ChEBI" id="CHEBI:15378"/>
        <dbReference type="ChEBI" id="CHEBI:30616"/>
        <dbReference type="ChEBI" id="CHEBI:33019"/>
        <dbReference type="ChEBI" id="CHEBI:37565"/>
        <dbReference type="ChEBI" id="CHEBI:138282"/>
        <dbReference type="ChEBI" id="CHEBI:141847"/>
        <dbReference type="ChEBI" id="CHEBI:456215"/>
        <dbReference type="EC" id="2.7.7.79"/>
    </reaction>
</comment>
<dbReference type="EC" id="2.7.7.79" evidence="3 14"/>
<evidence type="ECO:0000256" key="8">
    <source>
        <dbReference type="ARBA" id="ARBA00022723"/>
    </source>
</evidence>
<evidence type="ECO:0000256" key="15">
    <source>
        <dbReference type="PIRSR" id="PIRSR028980-1"/>
    </source>
</evidence>
<dbReference type="PANTHER" id="PTHR12729:SF6">
    <property type="entry name" value="TRNA(HIS) GUANYLYLTRANSFERASE-RELATED"/>
    <property type="match status" value="1"/>
</dbReference>
<protein>
    <recommendedName>
        <fullName evidence="4 14">tRNA(His) guanylyltransferase</fullName>
        <ecNumber evidence="3 14">2.7.7.79</ecNumber>
    </recommendedName>
    <alternativeName>
        <fullName evidence="12 14">tRNA-histidine guanylyltransferase</fullName>
    </alternativeName>
</protein>
<feature type="binding site" evidence="16">
    <location>
        <position position="29"/>
    </location>
    <ligand>
        <name>Mg(2+)</name>
        <dbReference type="ChEBI" id="CHEBI:18420"/>
        <label>2</label>
        <note>catalytic</note>
    </ligand>
</feature>
<evidence type="ECO:0000256" key="2">
    <source>
        <dbReference type="ARBA" id="ARBA00010113"/>
    </source>
</evidence>
<keyword evidence="5 14" id="KW-0808">Transferase</keyword>
<dbReference type="Pfam" id="PF04446">
    <property type="entry name" value="Thg1"/>
    <property type="match status" value="1"/>
</dbReference>
<dbReference type="GO" id="GO:0000287">
    <property type="term" value="F:magnesium ion binding"/>
    <property type="evidence" value="ECO:0007669"/>
    <property type="project" value="UniProtKB-UniRule"/>
</dbReference>
<evidence type="ECO:0000256" key="12">
    <source>
        <dbReference type="ARBA" id="ARBA00032480"/>
    </source>
</evidence>
<evidence type="ECO:0000256" key="6">
    <source>
        <dbReference type="ARBA" id="ARBA00022694"/>
    </source>
</evidence>
<feature type="binding site" evidence="16">
    <location>
        <position position="76"/>
    </location>
    <ligand>
        <name>Mg(2+)</name>
        <dbReference type="ChEBI" id="CHEBI:18420"/>
        <label>1</label>
        <note>catalytic</note>
    </ligand>
</feature>
<keyword evidence="9 14" id="KW-0547">Nucleotide-binding</keyword>
<dbReference type="Gene3D" id="3.30.70.3000">
    <property type="match status" value="1"/>
</dbReference>
<comment type="similarity">
    <text evidence="2 14">Belongs to the tRNA(His) guanylyltransferase family.</text>
</comment>
<dbReference type="GO" id="GO:0006400">
    <property type="term" value="P:tRNA modification"/>
    <property type="evidence" value="ECO:0007669"/>
    <property type="project" value="UniProtKB-UniRule"/>
</dbReference>
<evidence type="ECO:0000256" key="7">
    <source>
        <dbReference type="ARBA" id="ARBA00022695"/>
    </source>
</evidence>
<dbReference type="Proteomes" id="UP000242525">
    <property type="component" value="Unassembled WGS sequence"/>
</dbReference>
<keyword evidence="20" id="KW-1185">Reference proteome</keyword>
<dbReference type="FunFam" id="3.30.70.3000:FF:000001">
    <property type="entry name" value="tRNA(His) guanylyltransferase"/>
    <property type="match status" value="1"/>
</dbReference>
<evidence type="ECO:0000256" key="4">
    <source>
        <dbReference type="ARBA" id="ARBA00015443"/>
    </source>
</evidence>
<dbReference type="GO" id="GO:0005525">
    <property type="term" value="F:GTP binding"/>
    <property type="evidence" value="ECO:0007669"/>
    <property type="project" value="UniProtKB-UniRule"/>
</dbReference>
<feature type="binding site" evidence="16">
    <location>
        <position position="76"/>
    </location>
    <ligand>
        <name>Mg(2+)</name>
        <dbReference type="ChEBI" id="CHEBI:18420"/>
        <label>2</label>
        <note>catalytic</note>
    </ligand>
</feature>
<evidence type="ECO:0000256" key="14">
    <source>
        <dbReference type="PIRNR" id="PIRNR028980"/>
    </source>
</evidence>
<dbReference type="Pfam" id="PF14413">
    <property type="entry name" value="Thg1C"/>
    <property type="match status" value="1"/>
</dbReference>
<dbReference type="InterPro" id="IPR007537">
    <property type="entry name" value="tRNAHis_GuaTrfase_Thg1"/>
</dbReference>
<comment type="function">
    <text evidence="1 14">Adds a GMP to the 5'-end of tRNA(His) after transcription and RNase P cleavage.</text>
</comment>
<evidence type="ECO:0000256" key="9">
    <source>
        <dbReference type="ARBA" id="ARBA00022741"/>
    </source>
</evidence>
<dbReference type="GO" id="GO:0008193">
    <property type="term" value="F:tRNA guanylyltransferase activity"/>
    <property type="evidence" value="ECO:0007669"/>
    <property type="project" value="UniProtKB-UniRule"/>
</dbReference>
<dbReference type="AlphaFoldDB" id="A0A0J9XDG1"/>
<feature type="binding site" evidence="16">
    <location>
        <position position="30"/>
    </location>
    <ligand>
        <name>Mg(2+)</name>
        <dbReference type="ChEBI" id="CHEBI:18420"/>
        <label>1</label>
        <note>catalytic</note>
    </ligand>
</feature>
<evidence type="ECO:0000313" key="20">
    <source>
        <dbReference type="Proteomes" id="UP000242525"/>
    </source>
</evidence>
<dbReference type="STRING" id="1173061.A0A0J9XDG1"/>
<feature type="binding site" evidence="15">
    <location>
        <begin position="75"/>
        <end position="76"/>
    </location>
    <ligand>
        <name>GTP</name>
        <dbReference type="ChEBI" id="CHEBI:37565"/>
    </ligand>
</feature>
<dbReference type="OrthoDB" id="62560at2759"/>
<evidence type="ECO:0000256" key="5">
    <source>
        <dbReference type="ARBA" id="ARBA00022679"/>
    </source>
</evidence>
<feature type="binding site" evidence="15">
    <location>
        <begin position="29"/>
        <end position="34"/>
    </location>
    <ligand>
        <name>GTP</name>
        <dbReference type="ChEBI" id="CHEBI:37565"/>
    </ligand>
</feature>
<dbReference type="InterPro" id="IPR038469">
    <property type="entry name" value="tRNAHis_GuaTrfase_Thg1_sf"/>
</dbReference>
<feature type="domain" description="tRNAHis guanylyltransferase catalytic" evidence="17">
    <location>
        <begin position="6"/>
        <end position="138"/>
    </location>
</feature>
<comment type="caution">
    <text evidence="19">The sequence shown here is derived from an EMBL/GenBank/DDBJ whole genome shotgun (WGS) entry which is preliminary data.</text>
</comment>
<proteinExistence type="inferred from homology"/>
<evidence type="ECO:0000256" key="16">
    <source>
        <dbReference type="PIRSR" id="PIRSR028980-2"/>
    </source>
</evidence>
<dbReference type="InterPro" id="IPR024956">
    <property type="entry name" value="tRNAHis_GuaTrfase_cat"/>
</dbReference>
<keyword evidence="6 14" id="KW-0819">tRNA processing</keyword>
<feature type="binding site" evidence="16">
    <location>
        <position position="29"/>
    </location>
    <ligand>
        <name>Mg(2+)</name>
        <dbReference type="ChEBI" id="CHEBI:18420"/>
        <label>1</label>
        <note>catalytic</note>
    </ligand>
</feature>
<evidence type="ECO:0000259" key="18">
    <source>
        <dbReference type="Pfam" id="PF14413"/>
    </source>
</evidence>
<evidence type="ECO:0000313" key="19">
    <source>
        <dbReference type="EMBL" id="CDO54901.1"/>
    </source>
</evidence>
<keyword evidence="8 14" id="KW-0479">Metal-binding</keyword>
<organism evidence="19 20">
    <name type="scientific">Geotrichum candidum</name>
    <name type="common">Oospora lactis</name>
    <name type="synonym">Dipodascus geotrichum</name>
    <dbReference type="NCBI Taxonomy" id="1173061"/>
    <lineage>
        <taxon>Eukaryota</taxon>
        <taxon>Fungi</taxon>
        <taxon>Dikarya</taxon>
        <taxon>Ascomycota</taxon>
        <taxon>Saccharomycotina</taxon>
        <taxon>Dipodascomycetes</taxon>
        <taxon>Dipodascales</taxon>
        <taxon>Dipodascaceae</taxon>
        <taxon>Geotrichum</taxon>
    </lineage>
</organism>
<gene>
    <name evidence="19" type="ORF">BN980_GECA09s01044g</name>
</gene>
<keyword evidence="7 14" id="KW-0548">Nucleotidyltransferase</keyword>
<feature type="domain" description="Thg1 C-terminal" evidence="18">
    <location>
        <begin position="142"/>
        <end position="255"/>
    </location>
</feature>
<dbReference type="PIRSF" id="PIRSF028980">
    <property type="entry name" value="tRNAHis_guanylyltransferase"/>
    <property type="match status" value="1"/>
</dbReference>
<accession>A0A0J9XDG1</accession>
<dbReference type="PANTHER" id="PTHR12729">
    <property type="entry name" value="TRNA(HIS) GUANYLYLTRANSFERASE-RELATED"/>
    <property type="match status" value="1"/>
</dbReference>
<dbReference type="EMBL" id="CCBN010000009">
    <property type="protein sequence ID" value="CDO54901.1"/>
    <property type="molecule type" value="Genomic_DNA"/>
</dbReference>
<evidence type="ECO:0000256" key="11">
    <source>
        <dbReference type="ARBA" id="ARBA00023134"/>
    </source>
</evidence>
<evidence type="ECO:0000256" key="1">
    <source>
        <dbReference type="ARBA" id="ARBA00002939"/>
    </source>
</evidence>
<dbReference type="InterPro" id="IPR025845">
    <property type="entry name" value="Thg1_C_dom"/>
</dbReference>
<comment type="cofactor">
    <cofactor evidence="16">
        <name>Mg(2+)</name>
        <dbReference type="ChEBI" id="CHEBI:18420"/>
    </cofactor>
    <text evidence="16">Binds 2 magnesium ions per subunit.</text>
</comment>
<sequence>MANSRFEYVRSFERENYLLPDTWIVIRVDGRGFHRFSDRYNFEKPNDLRALTLMNESAKVVMRDITDVILAYGDSDEYSFVLRKQCQLFERRESKLISTFVSTFTAAYNQLWSVHMGPDAPLDVGHMPTFDSRAVVYPSDKILRDYLSWRQADCHINNLYNTTFWALVLKGNQTRTAAALRLKDTFSKDKNEILFSEFGINYNNEPEIFKKGTILLRVTKDVTLKNPQDLSERQLQREEKKLKKAEIQELHIDLIGDDFWNERPWILNN</sequence>
<evidence type="ECO:0000259" key="17">
    <source>
        <dbReference type="Pfam" id="PF04446"/>
    </source>
</evidence>
<evidence type="ECO:0000256" key="10">
    <source>
        <dbReference type="ARBA" id="ARBA00022842"/>
    </source>
</evidence>
<reference evidence="19" key="1">
    <citation type="submission" date="2014-03" db="EMBL/GenBank/DDBJ databases">
        <authorList>
            <person name="Casaregola S."/>
        </authorList>
    </citation>
    <scope>NUCLEOTIDE SEQUENCE [LARGE SCALE GENOMIC DNA]</scope>
    <source>
        <strain evidence="19">CLIB 918</strain>
    </source>
</reference>